<feature type="region of interest" description="Disordered" evidence="1">
    <location>
        <begin position="49"/>
        <end position="69"/>
    </location>
</feature>
<dbReference type="Proteomes" id="UP000625682">
    <property type="component" value="Unassembled WGS sequence"/>
</dbReference>
<proteinExistence type="predicted"/>
<reference evidence="2" key="1">
    <citation type="journal article" date="2014" name="Int. J. Syst. Evol. Microbiol.">
        <title>Complete genome sequence of Corynebacterium casei LMG S-19264T (=DSM 44701T), isolated from a smear-ripened cheese.</title>
        <authorList>
            <consortium name="US DOE Joint Genome Institute (JGI-PGF)"/>
            <person name="Walter F."/>
            <person name="Albersmeier A."/>
            <person name="Kalinowski J."/>
            <person name="Ruckert C."/>
        </authorList>
    </citation>
    <scope>NUCLEOTIDE SEQUENCE</scope>
    <source>
        <strain evidence="2">CGMCC 4.7272</strain>
    </source>
</reference>
<evidence type="ECO:0000256" key="1">
    <source>
        <dbReference type="SAM" id="MobiDB-lite"/>
    </source>
</evidence>
<gene>
    <name evidence="2" type="ORF">GCM10012282_08820</name>
</gene>
<evidence type="ECO:0000313" key="3">
    <source>
        <dbReference type="Proteomes" id="UP000625682"/>
    </source>
</evidence>
<evidence type="ECO:0000313" key="2">
    <source>
        <dbReference type="EMBL" id="GGJ14763.1"/>
    </source>
</evidence>
<accession>A0A917NNY3</accession>
<keyword evidence="3" id="KW-1185">Reference proteome</keyword>
<sequence>MNITECGVKEIGIMVGDSHRKTTRTAHDTGADCAAAPVRVQPALRLRSRVSGEAAETGVSRAESPVRTA</sequence>
<reference evidence="2" key="2">
    <citation type="submission" date="2020-09" db="EMBL/GenBank/DDBJ databases">
        <authorList>
            <person name="Sun Q."/>
            <person name="Zhou Y."/>
        </authorList>
    </citation>
    <scope>NUCLEOTIDE SEQUENCE</scope>
    <source>
        <strain evidence="2">CGMCC 4.7272</strain>
    </source>
</reference>
<dbReference type="AlphaFoldDB" id="A0A917NNY3"/>
<name>A0A917NNY3_9ACTN</name>
<comment type="caution">
    <text evidence="2">The sequence shown here is derived from an EMBL/GenBank/DDBJ whole genome shotgun (WGS) entry which is preliminary data.</text>
</comment>
<protein>
    <submittedName>
        <fullName evidence="2">Uncharacterized protein</fullName>
    </submittedName>
</protein>
<organism evidence="2 3">
    <name type="scientific">Streptomyces lacrimifluminis</name>
    <dbReference type="NCBI Taxonomy" id="1500077"/>
    <lineage>
        <taxon>Bacteria</taxon>
        <taxon>Bacillati</taxon>
        <taxon>Actinomycetota</taxon>
        <taxon>Actinomycetes</taxon>
        <taxon>Kitasatosporales</taxon>
        <taxon>Streptomycetaceae</taxon>
        <taxon>Streptomyces</taxon>
    </lineage>
</organism>
<dbReference type="EMBL" id="BMMU01000002">
    <property type="protein sequence ID" value="GGJ14763.1"/>
    <property type="molecule type" value="Genomic_DNA"/>
</dbReference>